<reference evidence="8" key="1">
    <citation type="journal article" date="2019" name="Int. J. Syst. Evol. Microbiol.">
        <title>The Global Catalogue of Microorganisms (GCM) 10K type strain sequencing project: providing services to taxonomists for standard genome sequencing and annotation.</title>
        <authorList>
            <consortium name="The Broad Institute Genomics Platform"/>
            <consortium name="The Broad Institute Genome Sequencing Center for Infectious Disease"/>
            <person name="Wu L."/>
            <person name="Ma J."/>
        </authorList>
    </citation>
    <scope>NUCLEOTIDE SEQUENCE [LARGE SCALE GENOMIC DNA]</scope>
    <source>
        <strain evidence="8">CCUG 49571</strain>
    </source>
</reference>
<dbReference type="InterPro" id="IPR008979">
    <property type="entry name" value="Galactose-bd-like_sf"/>
</dbReference>
<dbReference type="SUPFAM" id="SSF49785">
    <property type="entry name" value="Galactose-binding domain-like"/>
    <property type="match status" value="1"/>
</dbReference>
<evidence type="ECO:0000259" key="5">
    <source>
        <dbReference type="PROSITE" id="PS51175"/>
    </source>
</evidence>
<dbReference type="InterPro" id="IPR038970">
    <property type="entry name" value="Lyase_8"/>
</dbReference>
<dbReference type="Gene3D" id="2.70.98.10">
    <property type="match status" value="1"/>
</dbReference>
<dbReference type="PROSITE" id="PS51272">
    <property type="entry name" value="SLH"/>
    <property type="match status" value="3"/>
</dbReference>
<dbReference type="CDD" id="cd00063">
    <property type="entry name" value="FN3"/>
    <property type="match status" value="1"/>
</dbReference>
<dbReference type="Pfam" id="PF02278">
    <property type="entry name" value="Lyase_8"/>
    <property type="match status" value="1"/>
</dbReference>
<dbReference type="PROSITE" id="PS50853">
    <property type="entry name" value="FN3"/>
    <property type="match status" value="1"/>
</dbReference>
<protein>
    <submittedName>
        <fullName evidence="7">Polysaccharide lyase family 8 super-sandwich domain-containing protein</fullName>
    </submittedName>
</protein>
<dbReference type="SMART" id="SM00606">
    <property type="entry name" value="CBD_IV"/>
    <property type="match status" value="1"/>
</dbReference>
<dbReference type="InterPro" id="IPR011071">
    <property type="entry name" value="Lyase_8-like_C"/>
</dbReference>
<evidence type="ECO:0000259" key="6">
    <source>
        <dbReference type="PROSITE" id="PS51272"/>
    </source>
</evidence>
<dbReference type="InterPro" id="IPR005084">
    <property type="entry name" value="CBM6"/>
</dbReference>
<dbReference type="InterPro" id="IPR003159">
    <property type="entry name" value="Lyase_8_central_dom"/>
</dbReference>
<dbReference type="InterPro" id="IPR006584">
    <property type="entry name" value="Cellulose-bd_IV"/>
</dbReference>
<dbReference type="InterPro" id="IPR013783">
    <property type="entry name" value="Ig-like_fold"/>
</dbReference>
<dbReference type="SUPFAM" id="SSF49265">
    <property type="entry name" value="Fibronectin type III"/>
    <property type="match status" value="1"/>
</dbReference>
<sequence length="1601" mass="171998">MIRPTAMCRYIILFLGLAVVWAGLPTLGKVHAADLGDEYDGLRQRWYEMLTGGNYDPADPDIASAILAITNKAQSNWETISAGPGSRTYLWSDLANGATNPTHIRLSYLRLYEMALAYRTNGSSLEGNSAIRDSVLDGLQFLNETYYNNTVTPYGNWWEWQIGAPLALNDTVVLLYDELPSSAVSTYMDAIKHFVAGPRDTGANRVWSCAVAVGRGILTKDGATIKRGVDGLSPVFDYVTSGDGFYEDGSFIQHEKFAYNGSYGLSLIENLSTVLYFVTGSSWDVTDPDAANAYRWVDDSFIPFVYKGALMDMVRGRDISVFSREDHETGHRMAAALLRMAQSAEPADAARYKSVIKYWLLNDTSHNFYEGLSLDFIRQAKAMLNDSTITPAPEPIASKLYPAMDRALHLRPGFGVGVSMFSKRIANYETTNGQNLKGWYTGAGMTYLYNGDSDQYGGNFWPTVNSYRLPGTTAVAGKTMLAESLNHQTWVGGTSLGDEYSVVGMSFEHVDADITADMSAKKSWFMFDDEVVALGTGITSTYPSNDVETIVENRRLNAAGDNALTVNGVLKSSAAGWTETMTGVKWAHLAGSTAGADIGYYFPGVATLEGLREERSGKWFDISKYTGVLEPGDPTHTNRFLNLYLNHGTAPTDASYAYALLPGKTASEVNSYTENPDFIVLANNSGVQAVKEKTLGVMGANFWTNSEQTVDMLTSSGKAAVMVREKGDSSLSLSVSDPNQPASGVVTLKLAKSAKSVIAADPRITVNRLSPYIQLTVDVGGSLGRKIEASFELEPSSETVIEAENYASANKPTRTVTTDVSGNYHISGSDGTWMSYTGLDFGDRTDSMTLRMATANTGGTIELRLDSTTGPLIGSHPVTSTGSWSTWTNVEVPLTGASGVHDLYIMYVKKTNTLGVAALNWFSFRAGHDTSDKTPPVIVLAADRLEPTDQDVTVTASVYDDGGIGVKKWAYGNQPASYFADGGIPFDHHFAATINGVYTVYAQDLSGNEAVRTIEVWNITRGAPTILLVPNPSSPTNGRVNVVAAVSVTSGLQEMKYDWGQLDTTYFKTGGISQADPAAPIEVSENGWLTVYVKDGIGNERTKQIEISNIDRDKPVITLRGDAVTEVAYGSVYRDAGADATDTFDGDISANVRVGGDAVDTGAPGHYVIHYDVTDRAGNAAERVSRTVIVLEGSDTQPPAWPAGSSVTVSEITPMSVKLSWPYAEDATGVAGYRIYKGDAELATVGEEAASYTVTGLAPDNKYDFKVTAFDTKGNENSGMAVAVYTLRVSGGCGSCGGGSVVIPAPPSSNAGLNQVELRVGGESLPLVIIDQNGKRVYWAETNAEWAMIEANPADSGATYQLKKIASDAQGRIQLQEGDNAFELEVRAADGSVKAYAVIIRRTIPKPPNQPENPGMPEEPAAELTDLSGHWAQAAIYRARQMGIVDGYSNGTFLPNAFVTRAEFAVMLTKALGLEGGEAQLEFTDRAAIGGWAVDAVSAAVQAGVISGYEDGSFRPGDSLTRAEMVTMIMRALRLPSGRAVDSTGFADDAEIPNWAKTAAAASRELGIVNGRAGSRFVPNDRANRAEAVVMLLRMLDQPSK</sequence>
<feature type="domain" description="CBM6" evidence="5">
    <location>
        <begin position="799"/>
        <end position="925"/>
    </location>
</feature>
<dbReference type="Pfam" id="PF00041">
    <property type="entry name" value="fn3"/>
    <property type="match status" value="1"/>
</dbReference>
<proteinExistence type="inferred from homology"/>
<dbReference type="CDD" id="cd01083">
    <property type="entry name" value="GAG_Lyase"/>
    <property type="match status" value="1"/>
</dbReference>
<dbReference type="InterPro" id="IPR036116">
    <property type="entry name" value="FN3_sf"/>
</dbReference>
<feature type="domain" description="SLH" evidence="6">
    <location>
        <begin position="1546"/>
        <end position="1601"/>
    </location>
</feature>
<dbReference type="InterPro" id="IPR003961">
    <property type="entry name" value="FN3_dom"/>
</dbReference>
<dbReference type="EMBL" id="JBHSEP010000003">
    <property type="protein sequence ID" value="MFC4597810.1"/>
    <property type="molecule type" value="Genomic_DNA"/>
</dbReference>
<dbReference type="Pfam" id="PF03422">
    <property type="entry name" value="CBM_6"/>
    <property type="match status" value="1"/>
</dbReference>
<dbReference type="GO" id="GO:0016829">
    <property type="term" value="F:lyase activity"/>
    <property type="evidence" value="ECO:0007669"/>
    <property type="project" value="UniProtKB-KW"/>
</dbReference>
<dbReference type="InterPro" id="IPR012970">
    <property type="entry name" value="Lyase_8_alpha_N"/>
</dbReference>
<dbReference type="Pfam" id="PF02884">
    <property type="entry name" value="Lyase_8_C"/>
    <property type="match status" value="1"/>
</dbReference>
<dbReference type="InterPro" id="IPR004103">
    <property type="entry name" value="Lyase_8_C"/>
</dbReference>
<dbReference type="Gene3D" id="1.50.10.100">
    <property type="entry name" value="Chondroitin AC/alginate lyase"/>
    <property type="match status" value="1"/>
</dbReference>
<evidence type="ECO:0000313" key="8">
    <source>
        <dbReference type="Proteomes" id="UP001596028"/>
    </source>
</evidence>
<feature type="domain" description="SLH" evidence="6">
    <location>
        <begin position="1419"/>
        <end position="1479"/>
    </location>
</feature>
<dbReference type="CDD" id="cd04084">
    <property type="entry name" value="CBM6_xylanase-like"/>
    <property type="match status" value="1"/>
</dbReference>
<feature type="domain" description="SLH" evidence="6">
    <location>
        <begin position="1480"/>
        <end position="1543"/>
    </location>
</feature>
<keyword evidence="8" id="KW-1185">Reference proteome</keyword>
<dbReference type="Gene3D" id="2.60.40.10">
    <property type="entry name" value="Immunoglobulins"/>
    <property type="match status" value="2"/>
</dbReference>
<name>A0ABV9F783_9BACL</name>
<dbReference type="Pfam" id="PF00395">
    <property type="entry name" value="SLH"/>
    <property type="match status" value="3"/>
</dbReference>
<dbReference type="SMART" id="SM00060">
    <property type="entry name" value="FN3"/>
    <property type="match status" value="1"/>
</dbReference>
<evidence type="ECO:0000313" key="7">
    <source>
        <dbReference type="EMBL" id="MFC4597810.1"/>
    </source>
</evidence>
<dbReference type="SUPFAM" id="SSF74650">
    <property type="entry name" value="Galactose mutarotase-like"/>
    <property type="match status" value="1"/>
</dbReference>
<evidence type="ECO:0000256" key="1">
    <source>
        <dbReference type="ARBA" id="ARBA00006699"/>
    </source>
</evidence>
<dbReference type="PANTHER" id="PTHR38481">
    <property type="entry name" value="HYALURONATE LYASE"/>
    <property type="match status" value="1"/>
</dbReference>
<dbReference type="InterPro" id="IPR008929">
    <property type="entry name" value="Chondroitin_lyas"/>
</dbReference>
<dbReference type="Pfam" id="PF16403">
    <property type="entry name" value="Bact_surface_Ig-like"/>
    <property type="match status" value="1"/>
</dbReference>
<accession>A0ABV9F783</accession>
<dbReference type="Gene3D" id="2.60.220.10">
    <property type="entry name" value="Polysaccharide lyase family 8-like, C-terminal"/>
    <property type="match status" value="1"/>
</dbReference>
<evidence type="ECO:0000256" key="2">
    <source>
        <dbReference type="ARBA" id="ARBA00022729"/>
    </source>
</evidence>
<keyword evidence="3 7" id="KW-0456">Lyase</keyword>
<dbReference type="Proteomes" id="UP001596028">
    <property type="component" value="Unassembled WGS sequence"/>
</dbReference>
<dbReference type="PANTHER" id="PTHR38481:SF1">
    <property type="entry name" value="HYALURONATE LYASE"/>
    <property type="match status" value="1"/>
</dbReference>
<dbReference type="InterPro" id="IPR032179">
    <property type="entry name" value="Cry22Aa_Ig-like"/>
</dbReference>
<comment type="caution">
    <text evidence="7">The sequence shown here is derived from an EMBL/GenBank/DDBJ whole genome shotgun (WGS) entry which is preliminary data.</text>
</comment>
<dbReference type="SUPFAM" id="SSF48230">
    <property type="entry name" value="Chondroitin AC/alginate lyase"/>
    <property type="match status" value="1"/>
</dbReference>
<feature type="domain" description="Fibronectin type-III" evidence="4">
    <location>
        <begin position="1203"/>
        <end position="1289"/>
    </location>
</feature>
<dbReference type="InterPro" id="IPR011013">
    <property type="entry name" value="Gal_mutarotase_sf_dom"/>
</dbReference>
<evidence type="ECO:0000259" key="4">
    <source>
        <dbReference type="PROSITE" id="PS50853"/>
    </source>
</evidence>
<dbReference type="Pfam" id="PF08124">
    <property type="entry name" value="Lyase_8_N"/>
    <property type="match status" value="1"/>
</dbReference>
<dbReference type="InterPro" id="IPR014718">
    <property type="entry name" value="GH-type_carb-bd"/>
</dbReference>
<dbReference type="PROSITE" id="PS51175">
    <property type="entry name" value="CBM6"/>
    <property type="match status" value="1"/>
</dbReference>
<keyword evidence="2" id="KW-0732">Signal</keyword>
<dbReference type="InterPro" id="IPR001119">
    <property type="entry name" value="SLH_dom"/>
</dbReference>
<dbReference type="Gene3D" id="2.60.120.260">
    <property type="entry name" value="Galactose-binding domain-like"/>
    <property type="match status" value="1"/>
</dbReference>
<dbReference type="RefSeq" id="WP_378093403.1">
    <property type="nucleotide sequence ID" value="NZ_JBHSEP010000003.1"/>
</dbReference>
<evidence type="ECO:0000256" key="3">
    <source>
        <dbReference type="ARBA" id="ARBA00023239"/>
    </source>
</evidence>
<gene>
    <name evidence="7" type="ORF">ACFO3S_06120</name>
</gene>
<organism evidence="7 8">
    <name type="scientific">Cohnella hongkongensis</name>
    <dbReference type="NCBI Taxonomy" id="178337"/>
    <lineage>
        <taxon>Bacteria</taxon>
        <taxon>Bacillati</taxon>
        <taxon>Bacillota</taxon>
        <taxon>Bacilli</taxon>
        <taxon>Bacillales</taxon>
        <taxon>Paenibacillaceae</taxon>
        <taxon>Cohnella</taxon>
    </lineage>
</organism>
<dbReference type="SUPFAM" id="SSF49863">
    <property type="entry name" value="Hyaluronate lyase-like, C-terminal domain"/>
    <property type="match status" value="1"/>
</dbReference>
<comment type="similarity">
    <text evidence="1">Belongs to the polysaccharide lyase 8 family.</text>
</comment>